<dbReference type="GO" id="GO:0005634">
    <property type="term" value="C:nucleus"/>
    <property type="evidence" value="ECO:0007669"/>
    <property type="project" value="TreeGrafter"/>
</dbReference>
<evidence type="ECO:0000313" key="7">
    <source>
        <dbReference type="Proteomes" id="UP000494040"/>
    </source>
</evidence>
<dbReference type="GO" id="GO:0015629">
    <property type="term" value="C:actin cytoskeleton"/>
    <property type="evidence" value="ECO:0007669"/>
    <property type="project" value="TreeGrafter"/>
</dbReference>
<dbReference type="KEGG" id="clec:106663962"/>
<dbReference type="GO" id="GO:0003779">
    <property type="term" value="F:actin binding"/>
    <property type="evidence" value="ECO:0007669"/>
    <property type="project" value="TreeGrafter"/>
</dbReference>
<dbReference type="RefSeq" id="XP_024082404.1">
    <property type="nucleotide sequence ID" value="XM_024226636.1"/>
</dbReference>
<feature type="compositionally biased region" description="Low complexity" evidence="5">
    <location>
        <begin position="14"/>
        <end position="27"/>
    </location>
</feature>
<comment type="similarity">
    <text evidence="4">Belongs to the synaptopodin family.</text>
</comment>
<dbReference type="AlphaFoldDB" id="A0A8I6SGY7"/>
<dbReference type="InterPro" id="IPR051976">
    <property type="entry name" value="Synaptopodin_domain"/>
</dbReference>
<keyword evidence="2" id="KW-0963">Cytoplasm</keyword>
<feature type="compositionally biased region" description="Polar residues" evidence="5">
    <location>
        <begin position="53"/>
        <end position="64"/>
    </location>
</feature>
<dbReference type="GO" id="GO:0032233">
    <property type="term" value="P:positive regulation of actin filament bundle assembly"/>
    <property type="evidence" value="ECO:0007669"/>
    <property type="project" value="TreeGrafter"/>
</dbReference>
<dbReference type="PANTHER" id="PTHR24217:SF0">
    <property type="entry name" value="PDZ DOMAIN-CONTAINING PROTEIN"/>
    <property type="match status" value="1"/>
</dbReference>
<sequence length="942" mass="106312">MEVTSVDEGSGGNVVKEAMSSKSSSVSEFEKDIGNKHVVGKAASVEMEESSKVLSESIENTQPANGGCLNDSLQFNGSEHVKSNGHTAETEHLENGNDPENDDTARVCNPLKFRWDMVDRQTSTTSLEEQQRESNAQALLSMLSRDDVGTRPHSMPGNLAHLWQSLKISNELNKGFERQVSAEEVYDPQEASGHKVNVDDGLHSKHIDLEKLFTPASDSGELTPSRNRKMFASSSFYGPNHPTMEEQVELARRISHSLSDISNKESKGQSMYVNRKKRSVKWVHEGEGRLQENIPENETLRTQPKTDNKSPLKLVMNPRGQVQDITTLRKQGMTIEPPMSPEVCFDLVRDLNAPRGKGAELFAKRRKKSEKWIVDESNVKTVESYQPPVPNLSKVPPPSYLKETTQRVENVQKMNQIQERFSMPRLKLIKSPWEAALEGSVESAFQEINAPRGFVTQSAATFAKLPTPTLPPSTPIKEELYKPKPPRAWNHQPTCKTFSPVKMDNILADSSKSSLSIAHLSDTNTVNTELVVKNVPQTGAQLPSHELLDKSIIQEKVRTEDSIVNEVNTMKIGEDTKCDSVSRSECTSQTESVKRKEVQVEEFRQEKTEKTFQEMSQNSSEIWQSQTTSDVHFESVSSEKKDFSCSKTESKSSKKEFSVDKEVEDLCEREFNNFSLEYENKHEVQKPTALLPGVLFHPSGLTLNQKEVQKEKKEIKSEEKKIYKKPASMVPGAMPLFGGALDLHFANDNNKDKPYEKIPIKSLIDSFELSTRPVLKYKQVNENVSISPSKMIDIKQKTVEKLHKEESSSYKVFEEVKIKEMNEEMQKIENFYQNSQHNQEITTLHKSNGEILIQPTDTSPQIQHTSKNETNAQTCGQSGGFAPLASRTEDMPVKRPDPVYEPQLSKVDFMKHNNFNTAPRGWQSSMSYYRPVTFNTPAYTNF</sequence>
<evidence type="ECO:0000256" key="2">
    <source>
        <dbReference type="ARBA" id="ARBA00022490"/>
    </source>
</evidence>
<protein>
    <submittedName>
        <fullName evidence="6">Uncharacterized protein</fullName>
    </submittedName>
</protein>
<dbReference type="EnsemblMetazoa" id="XM_024226636.1">
    <property type="protein sequence ID" value="XP_024082404.1"/>
    <property type="gene ID" value="LOC106663962"/>
</dbReference>
<dbReference type="GeneID" id="106663962"/>
<dbReference type="GO" id="GO:0030018">
    <property type="term" value="C:Z disc"/>
    <property type="evidence" value="ECO:0007669"/>
    <property type="project" value="TreeGrafter"/>
</dbReference>
<organism evidence="6 7">
    <name type="scientific">Cimex lectularius</name>
    <name type="common">Bed bug</name>
    <name type="synonym">Acanthia lectularia</name>
    <dbReference type="NCBI Taxonomy" id="79782"/>
    <lineage>
        <taxon>Eukaryota</taxon>
        <taxon>Metazoa</taxon>
        <taxon>Ecdysozoa</taxon>
        <taxon>Arthropoda</taxon>
        <taxon>Hexapoda</taxon>
        <taxon>Insecta</taxon>
        <taxon>Pterygota</taxon>
        <taxon>Neoptera</taxon>
        <taxon>Paraneoptera</taxon>
        <taxon>Hemiptera</taxon>
        <taxon>Heteroptera</taxon>
        <taxon>Panheteroptera</taxon>
        <taxon>Cimicomorpha</taxon>
        <taxon>Cimicidae</taxon>
        <taxon>Cimex</taxon>
    </lineage>
</organism>
<name>A0A8I6SGY7_CIMLE</name>
<dbReference type="OrthoDB" id="300641at2759"/>
<accession>A0A8I6SGY7</accession>
<evidence type="ECO:0000313" key="6">
    <source>
        <dbReference type="EnsemblMetazoa" id="XP_024082404.1"/>
    </source>
</evidence>
<evidence type="ECO:0000256" key="5">
    <source>
        <dbReference type="SAM" id="MobiDB-lite"/>
    </source>
</evidence>
<comment type="subcellular location">
    <subcellularLocation>
        <location evidence="1">Cytoplasm</location>
    </subcellularLocation>
</comment>
<evidence type="ECO:0000256" key="3">
    <source>
        <dbReference type="ARBA" id="ARBA00022553"/>
    </source>
</evidence>
<keyword evidence="3" id="KW-0597">Phosphoprotein</keyword>
<evidence type="ECO:0000256" key="4">
    <source>
        <dbReference type="ARBA" id="ARBA00038161"/>
    </source>
</evidence>
<keyword evidence="7" id="KW-1185">Reference proteome</keyword>
<evidence type="ECO:0000256" key="1">
    <source>
        <dbReference type="ARBA" id="ARBA00004496"/>
    </source>
</evidence>
<reference evidence="6" key="1">
    <citation type="submission" date="2022-01" db="UniProtKB">
        <authorList>
            <consortium name="EnsemblMetazoa"/>
        </authorList>
    </citation>
    <scope>IDENTIFICATION</scope>
</reference>
<feature type="region of interest" description="Disordered" evidence="5">
    <location>
        <begin position="53"/>
        <end position="105"/>
    </location>
</feature>
<proteinExistence type="inferred from homology"/>
<feature type="region of interest" description="Disordered" evidence="5">
    <location>
        <begin position="1"/>
        <end position="30"/>
    </location>
</feature>
<dbReference type="PANTHER" id="PTHR24217">
    <property type="entry name" value="PUTATIVE-RELATED"/>
    <property type="match status" value="1"/>
</dbReference>
<dbReference type="Proteomes" id="UP000494040">
    <property type="component" value="Unassembled WGS sequence"/>
</dbReference>